<gene>
    <name evidence="1" type="ORF">FRIFI_0152</name>
</gene>
<name>A0A2P2BRV3_9FIRM</name>
<dbReference type="InterPro" id="IPR051200">
    <property type="entry name" value="Host-pathogen_enzymatic-act"/>
</dbReference>
<dbReference type="PANTHER" id="PTHR47197">
    <property type="entry name" value="PROTEIN NIRF"/>
    <property type="match status" value="1"/>
</dbReference>
<dbReference type="Gene3D" id="2.130.10.10">
    <property type="entry name" value="YVTN repeat-like/Quinoprotein amine dehydrogenase"/>
    <property type="match status" value="2"/>
</dbReference>
<dbReference type="EMBL" id="LN650648">
    <property type="protein sequence ID" value="CEI71704.1"/>
    <property type="molecule type" value="Genomic_DNA"/>
</dbReference>
<dbReference type="PANTHER" id="PTHR47197:SF3">
    <property type="entry name" value="DIHYDRO-HEME D1 DEHYDROGENASE"/>
    <property type="match status" value="1"/>
</dbReference>
<accession>A0A2P2BRV3</accession>
<reference evidence="1 2" key="1">
    <citation type="submission" date="2014-09" db="EMBL/GenBank/DDBJ databases">
        <authorList>
            <person name="Hornung B.V."/>
        </authorList>
    </citation>
    <scope>NUCLEOTIDE SEQUENCE [LARGE SCALE GENOMIC DNA]</scope>
    <source>
        <strain evidence="1 2">FRIFI</strain>
    </source>
</reference>
<dbReference type="Proteomes" id="UP000245695">
    <property type="component" value="Chromosome 1"/>
</dbReference>
<organism evidence="1 2">
    <name type="scientific">Romboutsia hominis</name>
    <dbReference type="NCBI Taxonomy" id="1507512"/>
    <lineage>
        <taxon>Bacteria</taxon>
        <taxon>Bacillati</taxon>
        <taxon>Bacillota</taxon>
        <taxon>Clostridia</taxon>
        <taxon>Peptostreptococcales</taxon>
        <taxon>Peptostreptococcaceae</taxon>
        <taxon>Romboutsia</taxon>
    </lineage>
</organism>
<dbReference type="KEGG" id="rhom:FRIFI_0152"/>
<dbReference type="SUPFAM" id="SSF51004">
    <property type="entry name" value="C-terminal (heme d1) domain of cytochrome cd1-nitrite reductase"/>
    <property type="match status" value="1"/>
</dbReference>
<protein>
    <submittedName>
        <fullName evidence="1">NHL repeat protein</fullName>
    </submittedName>
</protein>
<evidence type="ECO:0000313" key="1">
    <source>
        <dbReference type="EMBL" id="CEI71704.1"/>
    </source>
</evidence>
<sequence>MKLYISNYLSNSISILDYKDFKTEEILLDDGTYPHHFCINKKQKLMYLPSSINGIMYILDLELKKIIDSMSIGGNLSQIGISKGELYISNEDSNSIYIINEHTLEPVGIISVGETPHGFDFNEKENKLYVPCKNSIYCIDTLSKCIDREIKIDFKAWHIKVDTKKNEVYVSTLDGSVIVLDGFNMKIKHTINQFLIPVEICFNYSKSEVYIADLGHKKVVILDYNNLEIKGEIKINGNPQGLAISRNEELLFVSDTQNNSIKVYNAINHMFINEIKTGKEPTTIICL</sequence>
<dbReference type="AlphaFoldDB" id="A0A2P2BRV3"/>
<dbReference type="RefSeq" id="WP_166504716.1">
    <property type="nucleotide sequence ID" value="NZ_JAKNTL010000002.1"/>
</dbReference>
<keyword evidence="2" id="KW-1185">Reference proteome</keyword>
<evidence type="ECO:0000313" key="2">
    <source>
        <dbReference type="Proteomes" id="UP000245695"/>
    </source>
</evidence>
<dbReference type="InterPro" id="IPR015943">
    <property type="entry name" value="WD40/YVTN_repeat-like_dom_sf"/>
</dbReference>
<dbReference type="InterPro" id="IPR011048">
    <property type="entry name" value="Haem_d1_sf"/>
</dbReference>
<proteinExistence type="predicted"/>